<dbReference type="InterPro" id="IPR004364">
    <property type="entry name" value="Aa-tRNA-synt_II"/>
</dbReference>
<dbReference type="GO" id="GO:0000287">
    <property type="term" value="F:magnesium ion binding"/>
    <property type="evidence" value="ECO:0007669"/>
    <property type="project" value="UniProtKB-UniRule"/>
</dbReference>
<dbReference type="STRING" id="1802555.A2755_01805"/>
<feature type="binding site" evidence="7">
    <location>
        <position position="393"/>
    </location>
    <ligand>
        <name>Mg(2+)</name>
        <dbReference type="ChEBI" id="CHEBI:18420"/>
        <label>2</label>
    </ligand>
</feature>
<dbReference type="NCBIfam" id="TIGR00499">
    <property type="entry name" value="lysS_bact"/>
    <property type="match status" value="1"/>
</dbReference>
<reference evidence="10 11" key="1">
    <citation type="journal article" date="2016" name="Nat. Commun.">
        <title>Thousands of microbial genomes shed light on interconnected biogeochemical processes in an aquifer system.</title>
        <authorList>
            <person name="Anantharaman K."/>
            <person name="Brown C.T."/>
            <person name="Hug L.A."/>
            <person name="Sharon I."/>
            <person name="Castelle C.J."/>
            <person name="Probst A.J."/>
            <person name="Thomas B.C."/>
            <person name="Singh A."/>
            <person name="Wilkins M.J."/>
            <person name="Karaoz U."/>
            <person name="Brodie E.L."/>
            <person name="Williams K.H."/>
            <person name="Hubbard S.S."/>
            <person name="Banfield J.F."/>
        </authorList>
    </citation>
    <scope>NUCLEOTIDE SEQUENCE [LARGE SCALE GENOMIC DNA]</scope>
</reference>
<keyword evidence="7 8" id="KW-0460">Magnesium</keyword>
<evidence type="ECO:0000256" key="4">
    <source>
        <dbReference type="ARBA" id="ARBA00022840"/>
    </source>
</evidence>
<dbReference type="AlphaFoldDB" id="A0A1F8DSY0"/>
<keyword evidence="7" id="KW-0648">Protein biosynthesis</keyword>
<feature type="binding site" evidence="7">
    <location>
        <position position="393"/>
    </location>
    <ligand>
        <name>Mg(2+)</name>
        <dbReference type="ChEBI" id="CHEBI:18420"/>
        <label>1</label>
    </ligand>
</feature>
<proteinExistence type="inferred from homology"/>
<dbReference type="GO" id="GO:0005524">
    <property type="term" value="F:ATP binding"/>
    <property type="evidence" value="ECO:0007669"/>
    <property type="project" value="UniProtKB-UniRule"/>
</dbReference>
<evidence type="ECO:0000259" key="9">
    <source>
        <dbReference type="PROSITE" id="PS50862"/>
    </source>
</evidence>
<keyword evidence="4 7" id="KW-0067">ATP-binding</keyword>
<dbReference type="Pfam" id="PF00152">
    <property type="entry name" value="tRNA-synt_2"/>
    <property type="match status" value="1"/>
</dbReference>
<dbReference type="GO" id="GO:0006430">
    <property type="term" value="P:lysyl-tRNA aminoacylation"/>
    <property type="evidence" value="ECO:0007669"/>
    <property type="project" value="UniProtKB-UniRule"/>
</dbReference>
<gene>
    <name evidence="7" type="primary">lysS</name>
    <name evidence="10" type="ORF">A2755_01805</name>
</gene>
<dbReference type="SUPFAM" id="SSF50249">
    <property type="entry name" value="Nucleic acid-binding proteins"/>
    <property type="match status" value="1"/>
</dbReference>
<evidence type="ECO:0000313" key="11">
    <source>
        <dbReference type="Proteomes" id="UP000177029"/>
    </source>
</evidence>
<dbReference type="InterPro" id="IPR002313">
    <property type="entry name" value="Lys-tRNA-ligase_II"/>
</dbReference>
<keyword evidence="5 7" id="KW-0030">Aminoacyl-tRNA synthetase</keyword>
<dbReference type="InterPro" id="IPR044136">
    <property type="entry name" value="Lys-tRNA-ligase_II_N"/>
</dbReference>
<keyword evidence="7" id="KW-0963">Cytoplasm</keyword>
<evidence type="ECO:0000256" key="3">
    <source>
        <dbReference type="ARBA" id="ARBA00022741"/>
    </source>
</evidence>
<comment type="caution">
    <text evidence="10">The sequence shown here is derived from an EMBL/GenBank/DDBJ whole genome shotgun (WGS) entry which is preliminary data.</text>
</comment>
<dbReference type="GO" id="GO:0005829">
    <property type="term" value="C:cytosol"/>
    <property type="evidence" value="ECO:0007669"/>
    <property type="project" value="TreeGrafter"/>
</dbReference>
<protein>
    <recommendedName>
        <fullName evidence="7">Lysine--tRNA ligase</fullName>
        <ecNumber evidence="7">6.1.1.6</ecNumber>
    </recommendedName>
    <alternativeName>
        <fullName evidence="7">Lysyl-tRNA synthetase</fullName>
        <shortName evidence="7">LysRS</shortName>
    </alternativeName>
</protein>
<dbReference type="Proteomes" id="UP000177029">
    <property type="component" value="Unassembled WGS sequence"/>
</dbReference>
<dbReference type="NCBIfam" id="NF001756">
    <property type="entry name" value="PRK00484.1"/>
    <property type="match status" value="1"/>
</dbReference>
<comment type="subcellular location">
    <subcellularLocation>
        <location evidence="7">Cytoplasm</location>
    </subcellularLocation>
</comment>
<name>A0A1F8DSY0_9BACT</name>
<dbReference type="EMBL" id="MGIP01000014">
    <property type="protein sequence ID" value="OGM90918.1"/>
    <property type="molecule type" value="Genomic_DNA"/>
</dbReference>
<dbReference type="InterPro" id="IPR045864">
    <property type="entry name" value="aa-tRNA-synth_II/BPL/LPL"/>
</dbReference>
<evidence type="ECO:0000256" key="1">
    <source>
        <dbReference type="ARBA" id="ARBA00022598"/>
    </source>
</evidence>
<evidence type="ECO:0000256" key="5">
    <source>
        <dbReference type="ARBA" id="ARBA00023146"/>
    </source>
</evidence>
<comment type="cofactor">
    <cofactor evidence="7 8">
        <name>Mg(2+)</name>
        <dbReference type="ChEBI" id="CHEBI:18420"/>
    </cofactor>
    <text evidence="7 8">Binds 3 Mg(2+) ions per subunit.</text>
</comment>
<dbReference type="GO" id="GO:0000049">
    <property type="term" value="F:tRNA binding"/>
    <property type="evidence" value="ECO:0007669"/>
    <property type="project" value="TreeGrafter"/>
</dbReference>
<evidence type="ECO:0000256" key="8">
    <source>
        <dbReference type="RuleBase" id="RU000336"/>
    </source>
</evidence>
<dbReference type="InterPro" id="IPR012340">
    <property type="entry name" value="NA-bd_OB-fold"/>
</dbReference>
<keyword evidence="3 7" id="KW-0547">Nucleotide-binding</keyword>
<dbReference type="Pfam" id="PF01336">
    <property type="entry name" value="tRNA_anti-codon"/>
    <property type="match status" value="1"/>
</dbReference>
<sequence length="474" mass="54486">MLEEIINERKQKLNKIVAGGHNPYPAVVKRTHTTAEVLKDFGKLSTSRKRISIVGRVMSLRDQGNIIFADVKDGSGKLQVILSKKETKGFADLKKTLDIGDFIEAGGGVLKTKKGEKSVQSASARIIVKAILPLPSEYYGVEDPETILRKRYLDLTLSDEIRDLFIKKSVFWQSFREFLIKENFLEVETPVLEATPGGAEAEPFKTHHNALDEDFYLRISLEITLKKLLVGGYERVFEIGRIFRNEGMDAEHLQDYTQLEFYWAYADYNELMKFVRKMYLHVIKQTFGNRPEWTKPWKKVSYCDAFKKENKLDPLTCSVDDLRKRARELGLKFEPYAEKGRLIDLIFKKTVRPKLTAPSFLIDPPVFVESLAKRSSKNPLIVERFQVMAYGTELGKGFSELNDPADQRARFEEQMKLREKGDTEAQRLDEEFIEALSYGMPPATGFGVSERLFSVIAGRPIRETVFFPPMKRRR</sequence>
<dbReference type="SUPFAM" id="SSF55681">
    <property type="entry name" value="Class II aaRS and biotin synthetases"/>
    <property type="match status" value="1"/>
</dbReference>
<dbReference type="PANTHER" id="PTHR42918:SF15">
    <property type="entry name" value="LYSINE--TRNA LIGASE, CHLOROPLASTIC_MITOCHONDRIAL"/>
    <property type="match status" value="1"/>
</dbReference>
<comment type="similarity">
    <text evidence="7">Belongs to the class-II aminoacyl-tRNA synthetase family.</text>
</comment>
<dbReference type="EC" id="6.1.1.6" evidence="7"/>
<evidence type="ECO:0000256" key="2">
    <source>
        <dbReference type="ARBA" id="ARBA00022723"/>
    </source>
</evidence>
<dbReference type="HAMAP" id="MF_00252">
    <property type="entry name" value="Lys_tRNA_synth_class2"/>
    <property type="match status" value="1"/>
</dbReference>
<evidence type="ECO:0000256" key="6">
    <source>
        <dbReference type="ARBA" id="ARBA00048573"/>
    </source>
</evidence>
<dbReference type="GO" id="GO:0004824">
    <property type="term" value="F:lysine-tRNA ligase activity"/>
    <property type="evidence" value="ECO:0007669"/>
    <property type="project" value="UniProtKB-UniRule"/>
</dbReference>
<feature type="domain" description="Aminoacyl-transfer RNA synthetases class-II family profile" evidence="9">
    <location>
        <begin position="173"/>
        <end position="468"/>
    </location>
</feature>
<dbReference type="PRINTS" id="PR00982">
    <property type="entry name" value="TRNASYNTHLYS"/>
</dbReference>
<dbReference type="Gene3D" id="2.40.50.140">
    <property type="entry name" value="Nucleic acid-binding proteins"/>
    <property type="match status" value="1"/>
</dbReference>
<comment type="catalytic activity">
    <reaction evidence="6 7 8">
        <text>tRNA(Lys) + L-lysine + ATP = L-lysyl-tRNA(Lys) + AMP + diphosphate</text>
        <dbReference type="Rhea" id="RHEA:20792"/>
        <dbReference type="Rhea" id="RHEA-COMP:9696"/>
        <dbReference type="Rhea" id="RHEA-COMP:9697"/>
        <dbReference type="ChEBI" id="CHEBI:30616"/>
        <dbReference type="ChEBI" id="CHEBI:32551"/>
        <dbReference type="ChEBI" id="CHEBI:33019"/>
        <dbReference type="ChEBI" id="CHEBI:78442"/>
        <dbReference type="ChEBI" id="CHEBI:78529"/>
        <dbReference type="ChEBI" id="CHEBI:456215"/>
        <dbReference type="EC" id="6.1.1.6"/>
    </reaction>
</comment>
<organism evidence="10 11">
    <name type="scientific">Candidatus Wolfebacteria bacterium RIFCSPHIGHO2_01_FULL_48_22</name>
    <dbReference type="NCBI Taxonomy" id="1802555"/>
    <lineage>
        <taxon>Bacteria</taxon>
        <taxon>Candidatus Wolfeibacteriota</taxon>
    </lineage>
</organism>
<comment type="subunit">
    <text evidence="7">Homodimer.</text>
</comment>
<dbReference type="PROSITE" id="PS50862">
    <property type="entry name" value="AA_TRNA_LIGASE_II"/>
    <property type="match status" value="1"/>
</dbReference>
<evidence type="ECO:0000256" key="7">
    <source>
        <dbReference type="HAMAP-Rule" id="MF_00252"/>
    </source>
</evidence>
<dbReference type="InterPro" id="IPR018149">
    <property type="entry name" value="Lys-tRNA-synth_II_C"/>
</dbReference>
<keyword evidence="2 7" id="KW-0479">Metal-binding</keyword>
<dbReference type="InterPro" id="IPR006195">
    <property type="entry name" value="aa-tRNA-synth_II"/>
</dbReference>
<dbReference type="PANTHER" id="PTHR42918">
    <property type="entry name" value="LYSYL-TRNA SYNTHETASE"/>
    <property type="match status" value="1"/>
</dbReference>
<comment type="caution">
    <text evidence="7">Lacks conserved residue(s) required for the propagation of feature annotation.</text>
</comment>
<dbReference type="Gene3D" id="3.30.930.10">
    <property type="entry name" value="Bira Bifunctional Protein, Domain 2"/>
    <property type="match status" value="1"/>
</dbReference>
<keyword evidence="1 7" id="KW-0436">Ligase</keyword>
<accession>A0A1F8DSY0</accession>
<dbReference type="InterPro" id="IPR004365">
    <property type="entry name" value="NA-bd_OB_tRNA"/>
</dbReference>
<dbReference type="CDD" id="cd04322">
    <property type="entry name" value="LysRS_N"/>
    <property type="match status" value="1"/>
</dbReference>
<evidence type="ECO:0000313" key="10">
    <source>
        <dbReference type="EMBL" id="OGM90918.1"/>
    </source>
</evidence>